<dbReference type="OrthoDB" id="226701at2"/>
<evidence type="ECO:0000313" key="8">
    <source>
        <dbReference type="EMBL" id="KFI81682.1"/>
    </source>
</evidence>
<accession>A0A087CEI2</accession>
<comment type="similarity">
    <text evidence="2">Belongs to the VirD4/TraG family.</text>
</comment>
<evidence type="ECO:0000256" key="3">
    <source>
        <dbReference type="ARBA" id="ARBA00022475"/>
    </source>
</evidence>
<feature type="transmembrane region" description="Helical" evidence="7">
    <location>
        <begin position="60"/>
        <end position="79"/>
    </location>
</feature>
<dbReference type="InterPro" id="IPR051539">
    <property type="entry name" value="T4SS-coupling_protein"/>
</dbReference>
<gene>
    <name evidence="8" type="ORF">BREU_2346</name>
</gene>
<comment type="caution">
    <text evidence="8">The sequence shown here is derived from an EMBL/GenBank/DDBJ whole genome shotgun (WGS) entry which is preliminary data.</text>
</comment>
<evidence type="ECO:0000313" key="9">
    <source>
        <dbReference type="Proteomes" id="UP000028984"/>
    </source>
</evidence>
<evidence type="ECO:0000256" key="5">
    <source>
        <dbReference type="ARBA" id="ARBA00022989"/>
    </source>
</evidence>
<sequence length="561" mass="62670">MNTIAKTLLAAVPTGVLLFWFGNRMSMRVRTGLASGESVSQVTDRMFDWLTDPFRLSADRTDVLCGCLLVAVVALAALYRWSMRRDLREGEEHGSARWGGASDIRPFRMGAGENLLMTASESLGIDGRRTGRNLNVLVIGSSGSGKTRRYVLPNLRQANMSYAVTDPKGEIRAAVGDMLEEHGYEVRCLDLIDLERSDTFNPMRYINPHDPEAGILRLTENIIANTSGDGRRAEGGDGFWERAERNLLTALTAWAYFAEPSPTLTHVLDLLLLMDASETDETMQSDVDLMFESARELVAEYRLDPSRHDEDSRRTLEGLDFACRQYRKFVQGAGETKRSVITSLGVRLAPLEVGSVRRILSDDTIRLDEVMSRRSAVFLALPDTEGTFSCLASIFYQCLFESNVYRADHAGNKSRAGGENIPLHCFLDEFANIGRIPGFTRLIATLRSRGISCSVIIQNYAQGKAMYRDDWETIVGNCDSMLFLGGTEASTLEWVSKRLGHQTIDVMDDSESKGVNGTYSVSWRRTKRELMQPDELGLLDTEECIYILRGVRPFRSRKIAA</sequence>
<dbReference type="InterPro" id="IPR027417">
    <property type="entry name" value="P-loop_NTPase"/>
</dbReference>
<dbReference type="PANTHER" id="PTHR37937:SF1">
    <property type="entry name" value="CONJUGATIVE TRANSFER: DNA TRANSPORT"/>
    <property type="match status" value="1"/>
</dbReference>
<proteinExistence type="inferred from homology"/>
<dbReference type="Proteomes" id="UP000028984">
    <property type="component" value="Unassembled WGS sequence"/>
</dbReference>
<keyword evidence="5 7" id="KW-1133">Transmembrane helix</keyword>
<evidence type="ECO:0000256" key="2">
    <source>
        <dbReference type="ARBA" id="ARBA00008806"/>
    </source>
</evidence>
<dbReference type="Gene3D" id="3.40.50.300">
    <property type="entry name" value="P-loop containing nucleotide triphosphate hydrolases"/>
    <property type="match status" value="1"/>
</dbReference>
<evidence type="ECO:0000256" key="7">
    <source>
        <dbReference type="SAM" id="Phobius"/>
    </source>
</evidence>
<dbReference type="InterPro" id="IPR003688">
    <property type="entry name" value="TraG/VirD4"/>
</dbReference>
<keyword evidence="4 7" id="KW-0812">Transmembrane</keyword>
<dbReference type="RefSeq" id="WP_044090163.1">
    <property type="nucleotide sequence ID" value="NZ_JDUW01000020.1"/>
</dbReference>
<comment type="subcellular location">
    <subcellularLocation>
        <location evidence="1">Cell membrane</location>
        <topology evidence="1">Multi-pass membrane protein</topology>
    </subcellularLocation>
</comment>
<keyword evidence="6 7" id="KW-0472">Membrane</keyword>
<name>A0A087CEI2_9BIFI</name>
<keyword evidence="3" id="KW-1003">Cell membrane</keyword>
<dbReference type="Pfam" id="PF02534">
    <property type="entry name" value="T4SS-DNA_transf"/>
    <property type="match status" value="1"/>
</dbReference>
<dbReference type="GO" id="GO:0005886">
    <property type="term" value="C:plasma membrane"/>
    <property type="evidence" value="ECO:0007669"/>
    <property type="project" value="UniProtKB-SubCell"/>
</dbReference>
<protein>
    <submittedName>
        <fullName evidence="8">TraG/TraD family</fullName>
    </submittedName>
</protein>
<dbReference type="SUPFAM" id="SSF52540">
    <property type="entry name" value="P-loop containing nucleoside triphosphate hydrolases"/>
    <property type="match status" value="1"/>
</dbReference>
<dbReference type="eggNOG" id="COG3505">
    <property type="taxonomic scope" value="Bacteria"/>
</dbReference>
<evidence type="ECO:0000256" key="4">
    <source>
        <dbReference type="ARBA" id="ARBA00022692"/>
    </source>
</evidence>
<organism evidence="8 9">
    <name type="scientific">Bifidobacterium reuteri DSM 23975</name>
    <dbReference type="NCBI Taxonomy" id="1437610"/>
    <lineage>
        <taxon>Bacteria</taxon>
        <taxon>Bacillati</taxon>
        <taxon>Actinomycetota</taxon>
        <taxon>Actinomycetes</taxon>
        <taxon>Bifidobacteriales</taxon>
        <taxon>Bifidobacteriaceae</taxon>
        <taxon>Bifidobacterium</taxon>
    </lineage>
</organism>
<dbReference type="NCBIfam" id="NF045973">
    <property type="entry name" value="conju_CD1115"/>
    <property type="match status" value="1"/>
</dbReference>
<dbReference type="PANTHER" id="PTHR37937">
    <property type="entry name" value="CONJUGATIVE TRANSFER: DNA TRANSPORT"/>
    <property type="match status" value="1"/>
</dbReference>
<dbReference type="AlphaFoldDB" id="A0A087CEI2"/>
<dbReference type="STRING" id="1437610.BREU_2346"/>
<keyword evidence="9" id="KW-1185">Reference proteome</keyword>
<reference evidence="8 9" key="1">
    <citation type="submission" date="2014-03" db="EMBL/GenBank/DDBJ databases">
        <title>Genomics of Bifidobacteria.</title>
        <authorList>
            <person name="Ventura M."/>
            <person name="Milani C."/>
            <person name="Lugli G.A."/>
        </authorList>
    </citation>
    <scope>NUCLEOTIDE SEQUENCE [LARGE SCALE GENOMIC DNA]</scope>
    <source>
        <strain evidence="8 9">DSM 23975</strain>
    </source>
</reference>
<evidence type="ECO:0000256" key="6">
    <source>
        <dbReference type="ARBA" id="ARBA00023136"/>
    </source>
</evidence>
<evidence type="ECO:0000256" key="1">
    <source>
        <dbReference type="ARBA" id="ARBA00004651"/>
    </source>
</evidence>
<dbReference type="CDD" id="cd01127">
    <property type="entry name" value="TrwB_TraG_TraD_VirD4"/>
    <property type="match status" value="1"/>
</dbReference>
<dbReference type="EMBL" id="JGZK01000027">
    <property type="protein sequence ID" value="KFI81682.1"/>
    <property type="molecule type" value="Genomic_DNA"/>
</dbReference>